<protein>
    <submittedName>
        <fullName evidence="1">Uncharacterized protein</fullName>
    </submittedName>
</protein>
<dbReference type="AlphaFoldDB" id="C4GGS0"/>
<sequence>MPDLLRFGNGFRLPNASQLLDATALSPTPKANHKAQIIFRLPQSVKAACGA</sequence>
<reference evidence="1" key="1">
    <citation type="submission" date="2009-04" db="EMBL/GenBank/DDBJ databases">
        <authorList>
            <person name="Weinstock G."/>
            <person name="Sodergren E."/>
            <person name="Clifton S."/>
            <person name="Fulton L."/>
            <person name="Fulton B."/>
            <person name="Courtney L."/>
            <person name="Fronick C."/>
            <person name="Harrison M."/>
            <person name="Strong C."/>
            <person name="Farmer C."/>
            <person name="Delahaunty K."/>
            <person name="Markovic C."/>
            <person name="Hall O."/>
            <person name="Minx P."/>
            <person name="Tomlinson C."/>
            <person name="Mitreva M."/>
            <person name="Nelson J."/>
            <person name="Hou S."/>
            <person name="Wollam A."/>
            <person name="Pepin K.H."/>
            <person name="Johnson M."/>
            <person name="Bhonagiri V."/>
            <person name="Nash W.E."/>
            <person name="Warren W."/>
            <person name="Chinwalla A."/>
            <person name="Mardis E.R."/>
            <person name="Wilson R.K."/>
        </authorList>
    </citation>
    <scope>NUCLEOTIDE SEQUENCE [LARGE SCALE GENOMIC DNA]</scope>
    <source>
        <strain evidence="1">ATCC 51147</strain>
    </source>
</reference>
<gene>
    <name evidence="1" type="ORF">GCWU000324_01339</name>
</gene>
<dbReference type="EMBL" id="ACJW02000002">
    <property type="protein sequence ID" value="EEP69425.1"/>
    <property type="molecule type" value="Genomic_DNA"/>
</dbReference>
<name>C4GGS0_9NEIS</name>
<organism evidence="1 2">
    <name type="scientific">Kingella oralis ATCC 51147</name>
    <dbReference type="NCBI Taxonomy" id="629741"/>
    <lineage>
        <taxon>Bacteria</taxon>
        <taxon>Pseudomonadati</taxon>
        <taxon>Pseudomonadota</taxon>
        <taxon>Betaproteobacteria</taxon>
        <taxon>Neisseriales</taxon>
        <taxon>Neisseriaceae</taxon>
        <taxon>Kingella</taxon>
    </lineage>
</organism>
<comment type="caution">
    <text evidence="1">The sequence shown here is derived from an EMBL/GenBank/DDBJ whole genome shotgun (WGS) entry which is preliminary data.</text>
</comment>
<dbReference type="Proteomes" id="UP000003009">
    <property type="component" value="Unassembled WGS sequence"/>
</dbReference>
<accession>C4GGS0</accession>
<proteinExistence type="predicted"/>
<keyword evidence="2" id="KW-1185">Reference proteome</keyword>
<dbReference type="HOGENOM" id="CLU_3099788_0_0_4"/>
<evidence type="ECO:0000313" key="2">
    <source>
        <dbReference type="Proteomes" id="UP000003009"/>
    </source>
</evidence>
<evidence type="ECO:0000313" key="1">
    <source>
        <dbReference type="EMBL" id="EEP69425.1"/>
    </source>
</evidence>
<dbReference type="STRING" id="629741.GCWU000324_01339"/>